<gene>
    <name evidence="4" type="ORF">SAMN05216490_1461</name>
</gene>
<dbReference type="SUPFAM" id="SSF52833">
    <property type="entry name" value="Thioredoxin-like"/>
    <property type="match status" value="1"/>
</dbReference>
<dbReference type="OrthoDB" id="634996at2"/>
<evidence type="ECO:0000256" key="2">
    <source>
        <dbReference type="SAM" id="SignalP"/>
    </source>
</evidence>
<dbReference type="InterPro" id="IPR050553">
    <property type="entry name" value="Thioredoxin_ResA/DsbE_sf"/>
</dbReference>
<keyword evidence="1" id="KW-0676">Redox-active center</keyword>
<evidence type="ECO:0000313" key="5">
    <source>
        <dbReference type="Proteomes" id="UP000199679"/>
    </source>
</evidence>
<dbReference type="EMBL" id="LT629740">
    <property type="protein sequence ID" value="SDS60667.1"/>
    <property type="molecule type" value="Genomic_DNA"/>
</dbReference>
<dbReference type="PANTHER" id="PTHR42852:SF17">
    <property type="entry name" value="THIOREDOXIN-LIKE PROTEIN HI_1115"/>
    <property type="match status" value="1"/>
</dbReference>
<dbReference type="AlphaFoldDB" id="A0A1H1TK97"/>
<feature type="chain" id="PRO_5009261272" evidence="2">
    <location>
        <begin position="22"/>
        <end position="629"/>
    </location>
</feature>
<dbReference type="PANTHER" id="PTHR42852">
    <property type="entry name" value="THIOL:DISULFIDE INTERCHANGE PROTEIN DSBE"/>
    <property type="match status" value="1"/>
</dbReference>
<keyword evidence="2" id="KW-0732">Signal</keyword>
<dbReference type="Proteomes" id="UP000199679">
    <property type="component" value="Chromosome I"/>
</dbReference>
<dbReference type="InterPro" id="IPR017937">
    <property type="entry name" value="Thioredoxin_CS"/>
</dbReference>
<dbReference type="PROSITE" id="PS51352">
    <property type="entry name" value="THIOREDOXIN_2"/>
    <property type="match status" value="1"/>
</dbReference>
<dbReference type="Gene3D" id="3.40.30.10">
    <property type="entry name" value="Glutaredoxin"/>
    <property type="match status" value="1"/>
</dbReference>
<reference evidence="4 5" key="1">
    <citation type="submission" date="2016-10" db="EMBL/GenBank/DDBJ databases">
        <authorList>
            <person name="de Groot N.N."/>
        </authorList>
    </citation>
    <scope>NUCLEOTIDE SEQUENCE [LARGE SCALE GENOMIC DNA]</scope>
    <source>
        <strain evidence="4 5">MP1X4</strain>
    </source>
</reference>
<evidence type="ECO:0000256" key="1">
    <source>
        <dbReference type="ARBA" id="ARBA00023284"/>
    </source>
</evidence>
<feature type="signal peptide" evidence="2">
    <location>
        <begin position="1"/>
        <end position="21"/>
    </location>
</feature>
<keyword evidence="5" id="KW-1185">Reference proteome</keyword>
<dbReference type="InterPro" id="IPR036249">
    <property type="entry name" value="Thioredoxin-like_sf"/>
</dbReference>
<organism evidence="4 5">
    <name type="scientific">Mucilaginibacter mallensis</name>
    <dbReference type="NCBI Taxonomy" id="652787"/>
    <lineage>
        <taxon>Bacteria</taxon>
        <taxon>Pseudomonadati</taxon>
        <taxon>Bacteroidota</taxon>
        <taxon>Sphingobacteriia</taxon>
        <taxon>Sphingobacteriales</taxon>
        <taxon>Sphingobacteriaceae</taxon>
        <taxon>Mucilaginibacter</taxon>
    </lineage>
</organism>
<evidence type="ECO:0000313" key="4">
    <source>
        <dbReference type="EMBL" id="SDS60667.1"/>
    </source>
</evidence>
<dbReference type="RefSeq" id="WP_091370766.1">
    <property type="nucleotide sequence ID" value="NZ_LT629740.1"/>
</dbReference>
<dbReference type="Pfam" id="PF00578">
    <property type="entry name" value="AhpC-TSA"/>
    <property type="match status" value="1"/>
</dbReference>
<dbReference type="STRING" id="652787.SAMN05216490_1461"/>
<evidence type="ECO:0000259" key="3">
    <source>
        <dbReference type="PROSITE" id="PS51352"/>
    </source>
</evidence>
<protein>
    <submittedName>
        <fullName evidence="4">Peroxiredoxin</fullName>
    </submittedName>
</protein>
<dbReference type="PROSITE" id="PS00194">
    <property type="entry name" value="THIOREDOXIN_1"/>
    <property type="match status" value="1"/>
</dbReference>
<name>A0A1H1TK97_MUCMA</name>
<sequence>MKTIKLLALLPALLLAHAGNAQDKTPLTLLTQYPEAGKKLTINYNAEGTSLNDKDSLKARVYYIDNKNFPVDEIALKQSGKLWQGEVTVNDSAKAFVIKVLRDTVIDNNNGKGYVYVIYKDQKPIKGAYNAKAYVYQIGKQLDVTPDMAEATADYQKETELQAKGKSPKMPNYAFMARSSDPAKRALVNKAIDSLENSGTEGSMFLAITLLGAEYKSKAADSLTAIGKLKYPNGNIARYALENEFFTTTNLAKRDSIYQLYSKDSHAIKSVTQYMTVFLTLGYLKAENLEKYRQYKKEIVNTSDLDGSFNSVAYDWAVAGKHLPEAEELSKETIDSITARINHPVSKNFLTADELKARNKESLDSYTDTYAFILYKEGKDYAGALKLEAPVWERSTLDADITEHYALLLMANGDYTKATAIIEATIKDGKATTGLNDALKKCYLHKNGSDQGFDTYMAQINAVANQKAKEALAKEMIDIPAPAFTLKDLDGNPVSLASLKGKTVIVDFWATWCGPCKASMPGMQIAVNKYKNDPNVKFLFIDAWENGDDYLPKVKKFIGDNKYTFDVLVDEKDQSGQQAKVIGQFKVEGIPTKFIIDGNGNIRFKHIGYDGSNDAVVSAVSNMIDMAKM</sequence>
<feature type="domain" description="Thioredoxin" evidence="3">
    <location>
        <begin position="475"/>
        <end position="629"/>
    </location>
</feature>
<dbReference type="InterPro" id="IPR013766">
    <property type="entry name" value="Thioredoxin_domain"/>
</dbReference>
<dbReference type="GO" id="GO:0016209">
    <property type="term" value="F:antioxidant activity"/>
    <property type="evidence" value="ECO:0007669"/>
    <property type="project" value="InterPro"/>
</dbReference>
<proteinExistence type="predicted"/>
<dbReference type="GO" id="GO:0016491">
    <property type="term" value="F:oxidoreductase activity"/>
    <property type="evidence" value="ECO:0007669"/>
    <property type="project" value="InterPro"/>
</dbReference>
<dbReference type="InterPro" id="IPR000866">
    <property type="entry name" value="AhpC/TSA"/>
</dbReference>
<accession>A0A1H1TK97</accession>
<dbReference type="CDD" id="cd02966">
    <property type="entry name" value="TlpA_like_family"/>
    <property type="match status" value="1"/>
</dbReference>